<dbReference type="EMBL" id="FOKY01000026">
    <property type="protein sequence ID" value="SFB94594.1"/>
    <property type="molecule type" value="Genomic_DNA"/>
</dbReference>
<evidence type="ECO:0000313" key="1">
    <source>
        <dbReference type="EMBL" id="SFB94594.1"/>
    </source>
</evidence>
<proteinExistence type="predicted"/>
<gene>
    <name evidence="1" type="ORF">SAMN02745150_01405</name>
</gene>
<evidence type="ECO:0000313" key="2">
    <source>
        <dbReference type="Proteomes" id="UP000240042"/>
    </source>
</evidence>
<dbReference type="Proteomes" id="UP000240042">
    <property type="component" value="Unassembled WGS sequence"/>
</dbReference>
<evidence type="ECO:0008006" key="3">
    <source>
        <dbReference type="Google" id="ProtNLM"/>
    </source>
</evidence>
<sequence>MTQFELYVDSAPFSILNASVLSLPSYESSLTVDIGGYSRGVVKGSGYNKAANTFTFKYVINSWDYNIIKDIQAQIAEYFTWNQRRTYEVRKLYNRQWYAIRLTAPKYKMQDIENLRRNEITVTLTAIDNYWKALQESVTPFVPSSSETVTLNFDSIIEVPIRFEAQLEVPVQDSAIPFYMVFGEYGGKFMYINTEIPPGYAGNNLLRFDNNGGRVADFDLSAKMFGSLPLVSGNMIPQFDANLYVSDINLIIPRGSTDESFKQPQRRFIPH</sequence>
<accession>A0A1I1F5I9</accession>
<dbReference type="STRING" id="34097.SAMN02745150_01405"/>
<keyword evidence="2" id="KW-1185">Reference proteome</keyword>
<name>A0A1I1F5I9_BREAD</name>
<reference evidence="2" key="1">
    <citation type="submission" date="2016-10" db="EMBL/GenBank/DDBJ databases">
        <authorList>
            <person name="Varghese N."/>
            <person name="Submissions S."/>
        </authorList>
    </citation>
    <scope>NUCLEOTIDE SEQUENCE [LARGE SCALE GENOMIC DNA]</scope>
    <source>
        <strain evidence="2">ATCC 43811</strain>
    </source>
</reference>
<organism evidence="1 2">
    <name type="scientific">Brevinema andersonii</name>
    <dbReference type="NCBI Taxonomy" id="34097"/>
    <lineage>
        <taxon>Bacteria</taxon>
        <taxon>Pseudomonadati</taxon>
        <taxon>Spirochaetota</taxon>
        <taxon>Spirochaetia</taxon>
        <taxon>Brevinematales</taxon>
        <taxon>Brevinemataceae</taxon>
        <taxon>Brevinema</taxon>
    </lineage>
</organism>
<dbReference type="RefSeq" id="WP_092320058.1">
    <property type="nucleotide sequence ID" value="NZ_FOKY01000026.1"/>
</dbReference>
<protein>
    <recommendedName>
        <fullName evidence="3">Phage tail protein</fullName>
    </recommendedName>
</protein>
<dbReference type="AlphaFoldDB" id="A0A1I1F5I9"/>